<dbReference type="SUPFAM" id="SSF75098">
    <property type="entry name" value="Monomethylamine methyltransferase MtmB"/>
    <property type="match status" value="1"/>
</dbReference>
<dbReference type="InterPro" id="IPR036655">
    <property type="entry name" value="MtmB_sf"/>
</dbReference>
<feature type="non-terminal residue" evidence="1">
    <location>
        <position position="1"/>
    </location>
</feature>
<comment type="caution">
    <text evidence="1">The sequence shown here is derived from an EMBL/GenBank/DDBJ whole genome shotgun (WGS) entry which is preliminary data.</text>
</comment>
<dbReference type="Gene3D" id="3.20.20.460">
    <property type="entry name" value="Monomethylamine methyltransferase MtmB"/>
    <property type="match status" value="1"/>
</dbReference>
<proteinExistence type="predicted"/>
<reference evidence="1" key="2">
    <citation type="submission" date="2021-04" db="EMBL/GenBank/DDBJ databases">
        <authorList>
            <person name="Gilroy R."/>
        </authorList>
    </citation>
    <scope>NUCLEOTIDE SEQUENCE</scope>
    <source>
        <strain evidence="1">CHK192-9172</strain>
    </source>
</reference>
<evidence type="ECO:0000313" key="2">
    <source>
        <dbReference type="Proteomes" id="UP000824024"/>
    </source>
</evidence>
<sequence>TVCGGHLEGLGAANGNEPNGTGLEVRLMGEVGKAVARQKMTRSQANEIVLKLLDKYEHVFKMEDKNKGARFDEAYNMETIEPVPEWQKMYEEVKEELREMGVQF</sequence>
<dbReference type="GO" id="GO:0008168">
    <property type="term" value="F:methyltransferase activity"/>
    <property type="evidence" value="ECO:0007669"/>
    <property type="project" value="UniProtKB-KW"/>
</dbReference>
<dbReference type="AlphaFoldDB" id="A0A9D2IGV0"/>
<gene>
    <name evidence="1" type="ORF">IAA08_08060</name>
</gene>
<accession>A0A9D2IGV0</accession>
<dbReference type="Pfam" id="PF05369">
    <property type="entry name" value="MtmB"/>
    <property type="match status" value="1"/>
</dbReference>
<dbReference type="InterPro" id="IPR008031">
    <property type="entry name" value="MtmB_MeTrfase"/>
</dbReference>
<keyword evidence="1" id="KW-0808">Transferase</keyword>
<protein>
    <submittedName>
        <fullName evidence="1">Monomethylamine:corrinoid methyltransferase</fullName>
    </submittedName>
</protein>
<name>A0A9D2IGV0_9FIRM</name>
<dbReference type="GO" id="GO:0032259">
    <property type="term" value="P:methylation"/>
    <property type="evidence" value="ECO:0007669"/>
    <property type="project" value="UniProtKB-KW"/>
</dbReference>
<keyword evidence="1" id="KW-0489">Methyltransferase</keyword>
<evidence type="ECO:0000313" key="1">
    <source>
        <dbReference type="EMBL" id="HIZ07873.1"/>
    </source>
</evidence>
<dbReference type="Proteomes" id="UP000824024">
    <property type="component" value="Unassembled WGS sequence"/>
</dbReference>
<dbReference type="EMBL" id="DXCH01000221">
    <property type="protein sequence ID" value="HIZ07873.1"/>
    <property type="molecule type" value="Genomic_DNA"/>
</dbReference>
<reference evidence="1" key="1">
    <citation type="journal article" date="2021" name="PeerJ">
        <title>Extensive microbial diversity within the chicken gut microbiome revealed by metagenomics and culture.</title>
        <authorList>
            <person name="Gilroy R."/>
            <person name="Ravi A."/>
            <person name="Getino M."/>
            <person name="Pursley I."/>
            <person name="Horton D.L."/>
            <person name="Alikhan N.F."/>
            <person name="Baker D."/>
            <person name="Gharbi K."/>
            <person name="Hall N."/>
            <person name="Watson M."/>
            <person name="Adriaenssens E.M."/>
            <person name="Foster-Nyarko E."/>
            <person name="Jarju S."/>
            <person name="Secka A."/>
            <person name="Antonio M."/>
            <person name="Oren A."/>
            <person name="Chaudhuri R.R."/>
            <person name="La Ragione R."/>
            <person name="Hildebrand F."/>
            <person name="Pallen M.J."/>
        </authorList>
    </citation>
    <scope>NUCLEOTIDE SEQUENCE</scope>
    <source>
        <strain evidence="1">CHK192-9172</strain>
    </source>
</reference>
<organism evidence="1 2">
    <name type="scientific">Candidatus Eubacterium avistercoris</name>
    <dbReference type="NCBI Taxonomy" id="2838567"/>
    <lineage>
        <taxon>Bacteria</taxon>
        <taxon>Bacillati</taxon>
        <taxon>Bacillota</taxon>
        <taxon>Clostridia</taxon>
        <taxon>Eubacteriales</taxon>
        <taxon>Eubacteriaceae</taxon>
        <taxon>Eubacterium</taxon>
    </lineage>
</organism>